<dbReference type="RefSeq" id="WP_247810307.1">
    <property type="nucleotide sequence ID" value="NZ_CP095855.1"/>
</dbReference>
<keyword evidence="1" id="KW-0175">Coiled coil</keyword>
<feature type="coiled-coil region" evidence="1">
    <location>
        <begin position="64"/>
        <end position="114"/>
    </location>
</feature>
<protein>
    <submittedName>
        <fullName evidence="2">Uncharacterized protein</fullName>
    </submittedName>
</protein>
<evidence type="ECO:0000256" key="1">
    <source>
        <dbReference type="SAM" id="Coils"/>
    </source>
</evidence>
<name>A0ABY4HX47_CHIFI</name>
<reference evidence="2 3" key="1">
    <citation type="submission" date="2022-04" db="EMBL/GenBank/DDBJ databases">
        <title>The arsenic-methylating capacity of Chitinophaga filiformis YT5 during chitin decomposition.</title>
        <authorList>
            <person name="Chen G."/>
            <person name="Liang Y."/>
        </authorList>
    </citation>
    <scope>NUCLEOTIDE SEQUENCE [LARGE SCALE GENOMIC DNA]</scope>
    <source>
        <strain evidence="2 3">YT5</strain>
    </source>
</reference>
<accession>A0ABY4HX47</accession>
<organism evidence="2 3">
    <name type="scientific">Chitinophaga filiformis</name>
    <name type="common">Myxococcus filiformis</name>
    <name type="synonym">Flexibacter filiformis</name>
    <dbReference type="NCBI Taxonomy" id="104663"/>
    <lineage>
        <taxon>Bacteria</taxon>
        <taxon>Pseudomonadati</taxon>
        <taxon>Bacteroidota</taxon>
        <taxon>Chitinophagia</taxon>
        <taxon>Chitinophagales</taxon>
        <taxon>Chitinophagaceae</taxon>
        <taxon>Chitinophaga</taxon>
    </lineage>
</organism>
<dbReference type="EMBL" id="CP095855">
    <property type="protein sequence ID" value="UPK67965.1"/>
    <property type="molecule type" value="Genomic_DNA"/>
</dbReference>
<sequence>MEANSIKNQKIKGAFVNANVIANVSQIVEYILQTSVDNNQAPFSYDDLENLYHYEDTDGNCYTAAEKDDLLEELQQELESLQELQDESEDERIILELESKVQDLRERIDQLDNAEEVPSEVYEWWIVSHWLGNKLKDNGEVIIYDGMHTYWGRCTTGQAILLDSVIAEICTEMEILDGQRYAWE</sequence>
<proteinExistence type="predicted"/>
<gene>
    <name evidence="2" type="ORF">MYF79_23720</name>
</gene>
<evidence type="ECO:0000313" key="2">
    <source>
        <dbReference type="EMBL" id="UPK67965.1"/>
    </source>
</evidence>
<dbReference type="Proteomes" id="UP000830198">
    <property type="component" value="Chromosome"/>
</dbReference>
<evidence type="ECO:0000313" key="3">
    <source>
        <dbReference type="Proteomes" id="UP000830198"/>
    </source>
</evidence>
<keyword evidence="3" id="KW-1185">Reference proteome</keyword>